<keyword evidence="4" id="KW-1185">Reference proteome</keyword>
<dbReference type="Pfam" id="PF10874">
    <property type="entry name" value="DUF2746"/>
    <property type="match status" value="1"/>
</dbReference>
<keyword evidence="2" id="KW-0812">Transmembrane</keyword>
<evidence type="ECO:0000313" key="4">
    <source>
        <dbReference type="Proteomes" id="UP000503540"/>
    </source>
</evidence>
<dbReference type="RefSeq" id="WP_167478569.1">
    <property type="nucleotide sequence ID" value="NZ_CP046172.1"/>
</dbReference>
<sequence>MTSLPEGAADYVVALWVLVPVFMAAIAAWTNQRVRTDQKKHGEDLKEVKEQVTNSHNSNLRDDLDEIAKEVRGVRQDIAELRAEVRDLRGQVRDIRQESTDFEHDVREVLRRTHPDEVL</sequence>
<dbReference type="Proteomes" id="UP000503540">
    <property type="component" value="Chromosome"/>
</dbReference>
<dbReference type="AlphaFoldDB" id="A0A6G9YTR0"/>
<name>A0A6G9YTR0_9NOCA</name>
<gene>
    <name evidence="3" type="ORF">F5544_43515</name>
</gene>
<dbReference type="KEGG" id="nah:F5544_43515"/>
<accession>A0A6G9YTR0</accession>
<keyword evidence="2" id="KW-0472">Membrane</keyword>
<proteinExistence type="predicted"/>
<evidence type="ECO:0000313" key="3">
    <source>
        <dbReference type="EMBL" id="QIS16507.1"/>
    </source>
</evidence>
<evidence type="ECO:0000256" key="2">
    <source>
        <dbReference type="SAM" id="Phobius"/>
    </source>
</evidence>
<feature type="transmembrane region" description="Helical" evidence="2">
    <location>
        <begin position="12"/>
        <end position="30"/>
    </location>
</feature>
<feature type="coiled-coil region" evidence="1">
    <location>
        <begin position="57"/>
        <end position="98"/>
    </location>
</feature>
<dbReference type="EMBL" id="CP046172">
    <property type="protein sequence ID" value="QIS16507.1"/>
    <property type="molecule type" value="Genomic_DNA"/>
</dbReference>
<reference evidence="3 4" key="1">
    <citation type="journal article" date="2019" name="ACS Chem. Biol.">
        <title>Identification and Mobilization of a Cryptic Antibiotic Biosynthesis Gene Locus from a Human-Pathogenic Nocardia Isolate.</title>
        <authorList>
            <person name="Herisse M."/>
            <person name="Ishida K."/>
            <person name="Porter J.L."/>
            <person name="Howden B."/>
            <person name="Hertweck C."/>
            <person name="Stinear T.P."/>
            <person name="Pidot S.J."/>
        </authorList>
    </citation>
    <scope>NUCLEOTIDE SEQUENCE [LARGE SCALE GENOMIC DNA]</scope>
    <source>
        <strain evidence="3 4">AUSMDU00012717</strain>
    </source>
</reference>
<keyword evidence="1" id="KW-0175">Coiled coil</keyword>
<dbReference type="InterPro" id="IPR022704">
    <property type="entry name" value="DUF2746"/>
</dbReference>
<keyword evidence="2" id="KW-1133">Transmembrane helix</keyword>
<evidence type="ECO:0000256" key="1">
    <source>
        <dbReference type="SAM" id="Coils"/>
    </source>
</evidence>
<organism evidence="3 4">
    <name type="scientific">Nocardia arthritidis</name>
    <dbReference type="NCBI Taxonomy" id="228602"/>
    <lineage>
        <taxon>Bacteria</taxon>
        <taxon>Bacillati</taxon>
        <taxon>Actinomycetota</taxon>
        <taxon>Actinomycetes</taxon>
        <taxon>Mycobacteriales</taxon>
        <taxon>Nocardiaceae</taxon>
        <taxon>Nocardia</taxon>
    </lineage>
</organism>
<protein>
    <submittedName>
        <fullName evidence="3">DUF2746 domain-containing protein</fullName>
    </submittedName>
</protein>